<dbReference type="EMBL" id="CAJNIZ010024653">
    <property type="protein sequence ID" value="CAE7478564.1"/>
    <property type="molecule type" value="Genomic_DNA"/>
</dbReference>
<dbReference type="OrthoDB" id="428723at2759"/>
<dbReference type="InterPro" id="IPR027417">
    <property type="entry name" value="P-loop_NTPase"/>
</dbReference>
<dbReference type="SUPFAM" id="SSF52540">
    <property type="entry name" value="P-loop containing nucleoside triphosphate hydrolases"/>
    <property type="match status" value="1"/>
</dbReference>
<accession>A0A812SIG3</accession>
<sequence length="102" mass="11551">VLGPFVLVFLEAGHYLVQDWSRAQCTSSPDGSFHRVTAFPLRLGYSTTLHKIQGATLPHVTIWMDVPYVRAALYVALSRVQRDGEWRFIGSIDRRHCVPAKL</sequence>
<name>A0A812SIG3_SYMPI</name>
<reference evidence="1" key="1">
    <citation type="submission" date="2021-02" db="EMBL/GenBank/DDBJ databases">
        <authorList>
            <person name="Dougan E. K."/>
            <person name="Rhodes N."/>
            <person name="Thang M."/>
            <person name="Chan C."/>
        </authorList>
    </citation>
    <scope>NUCLEOTIDE SEQUENCE</scope>
</reference>
<proteinExistence type="predicted"/>
<dbReference type="Proteomes" id="UP000649617">
    <property type="component" value="Unassembled WGS sequence"/>
</dbReference>
<evidence type="ECO:0000313" key="2">
    <source>
        <dbReference type="Proteomes" id="UP000649617"/>
    </source>
</evidence>
<keyword evidence="2" id="KW-1185">Reference proteome</keyword>
<evidence type="ECO:0008006" key="3">
    <source>
        <dbReference type="Google" id="ProtNLM"/>
    </source>
</evidence>
<gene>
    <name evidence="1" type="ORF">SPIL2461_LOCUS12196</name>
</gene>
<comment type="caution">
    <text evidence="1">The sequence shown here is derived from an EMBL/GenBank/DDBJ whole genome shotgun (WGS) entry which is preliminary data.</text>
</comment>
<organism evidence="1 2">
    <name type="scientific">Symbiodinium pilosum</name>
    <name type="common">Dinoflagellate</name>
    <dbReference type="NCBI Taxonomy" id="2952"/>
    <lineage>
        <taxon>Eukaryota</taxon>
        <taxon>Sar</taxon>
        <taxon>Alveolata</taxon>
        <taxon>Dinophyceae</taxon>
        <taxon>Suessiales</taxon>
        <taxon>Symbiodiniaceae</taxon>
        <taxon>Symbiodinium</taxon>
    </lineage>
</organism>
<evidence type="ECO:0000313" key="1">
    <source>
        <dbReference type="EMBL" id="CAE7478564.1"/>
    </source>
</evidence>
<dbReference type="AlphaFoldDB" id="A0A812SIG3"/>
<feature type="non-terminal residue" evidence="1">
    <location>
        <position position="102"/>
    </location>
</feature>
<protein>
    <recommendedName>
        <fullName evidence="3">ATP-dependent DNA helicase</fullName>
    </recommendedName>
</protein>